<proteinExistence type="predicted"/>
<gene>
    <name evidence="1" type="ORF">UNOSLW4_0055</name>
</gene>
<accession>A0A1B2AMX2</accession>
<evidence type="ECO:0000313" key="1">
    <source>
        <dbReference type="EMBL" id="ANY29026.1"/>
    </source>
</evidence>
<organism evidence="1 2">
    <name type="scientific">Pseudomonas phage UNO-SLW4</name>
    <dbReference type="NCBI Taxonomy" id="1874531"/>
    <lineage>
        <taxon>Viruses</taxon>
        <taxon>Duplodnaviria</taxon>
        <taxon>Heunggongvirae</taxon>
        <taxon>Uroviricota</taxon>
        <taxon>Caudoviricetes</taxon>
        <taxon>Autographivirales</taxon>
        <taxon>Autotranscriptaviridae</taxon>
        <taxon>Studiervirinae</taxon>
        <taxon>Unosvirus</taxon>
        <taxon>Unosvirus UNOSLW1</taxon>
        <taxon>Pifdecavirus UNOSLW1</taxon>
    </lineage>
</organism>
<name>A0A1B2AMX2_9CAUD</name>
<reference evidence="1 2" key="1">
    <citation type="submission" date="2016-06" db="EMBL/GenBank/DDBJ databases">
        <title>Complete Genome Sequences of Pseudomonas fluorescens Bacteriophages Isolated from Omaha, NE Freshwater Samples.</title>
        <authorList>
            <person name="Lu G."/>
            <person name="Luhr J."/>
            <person name="Stoecklein A."/>
            <person name="Warner P."/>
            <person name="Tapprich W."/>
        </authorList>
    </citation>
    <scope>NUCLEOTIDE SEQUENCE [LARGE SCALE GENOMIC DNA]</scope>
</reference>
<dbReference type="EMBL" id="KX449363">
    <property type="protein sequence ID" value="ANY29026.1"/>
    <property type="molecule type" value="Genomic_DNA"/>
</dbReference>
<protein>
    <submittedName>
        <fullName evidence="1">Uncharacterized protein</fullName>
    </submittedName>
</protein>
<dbReference type="Proteomes" id="UP000230494">
    <property type="component" value="Segment"/>
</dbReference>
<evidence type="ECO:0000313" key="2">
    <source>
        <dbReference type="Proteomes" id="UP000230494"/>
    </source>
</evidence>
<sequence>MRNTAEMIAMAVGHPTEQIVVEWRENLHTMDMTLYVRHRPSKTQVVITGCLLRPIEINPDEVGMLYRYVAQPGQTVELTYDIAQKTIQFLKETE</sequence>